<dbReference type="RefSeq" id="WP_094410121.1">
    <property type="nucleotide sequence ID" value="NZ_BMJZ01000005.1"/>
</dbReference>
<keyword evidence="2" id="KW-1185">Reference proteome</keyword>
<proteinExistence type="predicted"/>
<sequence length="66" mass="7283">MSSDAIVISVAGTAAGLVVRQRRGYRFFASTSDFRAIDRRCFRRVRDAQQAVKRILAGEPAVRGQA</sequence>
<dbReference type="Proteomes" id="UP000216361">
    <property type="component" value="Unassembled WGS sequence"/>
</dbReference>
<protein>
    <submittedName>
        <fullName evidence="1">Uncharacterized protein</fullName>
    </submittedName>
</protein>
<dbReference type="OrthoDB" id="7584850at2"/>
<accession>A0A255XKE2</accession>
<dbReference type="EMBL" id="NOXS01000034">
    <property type="protein sequence ID" value="OYQ17463.1"/>
    <property type="molecule type" value="Genomic_DNA"/>
</dbReference>
<dbReference type="AlphaFoldDB" id="A0A255XKE2"/>
<evidence type="ECO:0000313" key="1">
    <source>
        <dbReference type="EMBL" id="OYQ17463.1"/>
    </source>
</evidence>
<evidence type="ECO:0000313" key="2">
    <source>
        <dbReference type="Proteomes" id="UP000216361"/>
    </source>
</evidence>
<name>A0A255XKE2_9PROT</name>
<reference evidence="1 2" key="1">
    <citation type="submission" date="2017-07" db="EMBL/GenBank/DDBJ databases">
        <title>Elstera cyanobacteriorum sp. nov., a novel bacterium isolated from cyanobacterial aggregates in a eutrophic lake.</title>
        <authorList>
            <person name="Cai H."/>
        </authorList>
    </citation>
    <scope>NUCLEOTIDE SEQUENCE [LARGE SCALE GENOMIC DNA]</scope>
    <source>
        <strain evidence="1 2">TH019</strain>
    </source>
</reference>
<comment type="caution">
    <text evidence="1">The sequence shown here is derived from an EMBL/GenBank/DDBJ whole genome shotgun (WGS) entry which is preliminary data.</text>
</comment>
<organism evidence="1 2">
    <name type="scientific">Elstera cyanobacteriorum</name>
    <dbReference type="NCBI Taxonomy" id="2022747"/>
    <lineage>
        <taxon>Bacteria</taxon>
        <taxon>Pseudomonadati</taxon>
        <taxon>Pseudomonadota</taxon>
        <taxon>Alphaproteobacteria</taxon>
        <taxon>Rhodospirillales</taxon>
        <taxon>Rhodospirillaceae</taxon>
        <taxon>Elstera</taxon>
    </lineage>
</organism>
<gene>
    <name evidence="1" type="ORF">CHR90_16070</name>
</gene>